<dbReference type="GO" id="GO:0009881">
    <property type="term" value="F:photoreceptor activity"/>
    <property type="evidence" value="ECO:0007669"/>
    <property type="project" value="UniProtKB-KW"/>
</dbReference>
<keyword evidence="5 13" id="KW-0681">Retinal protein</keyword>
<evidence type="ECO:0000256" key="8">
    <source>
        <dbReference type="ARBA" id="ARBA00023040"/>
    </source>
</evidence>
<evidence type="ECO:0000256" key="9">
    <source>
        <dbReference type="ARBA" id="ARBA00023136"/>
    </source>
</evidence>
<dbReference type="Gene3D" id="1.20.1070.10">
    <property type="entry name" value="Rhodopsin 7-helix transmembrane proteins"/>
    <property type="match status" value="1"/>
</dbReference>
<feature type="transmembrane region" description="Helical" evidence="13">
    <location>
        <begin position="298"/>
        <end position="321"/>
    </location>
</feature>
<dbReference type="PROSITE" id="PS50262">
    <property type="entry name" value="G_PROTEIN_RECEP_F1_2"/>
    <property type="match status" value="1"/>
</dbReference>
<evidence type="ECO:0000256" key="5">
    <source>
        <dbReference type="ARBA" id="ARBA00022925"/>
    </source>
</evidence>
<dbReference type="InterPro" id="IPR001760">
    <property type="entry name" value="Opsin"/>
</dbReference>
<evidence type="ECO:0000256" key="1">
    <source>
        <dbReference type="ARBA" id="ARBA00004141"/>
    </source>
</evidence>
<evidence type="ECO:0000256" key="4">
    <source>
        <dbReference type="ARBA" id="ARBA00022692"/>
    </source>
</evidence>
<comment type="similarity">
    <text evidence="13">Belongs to the G-protein coupled receptor 1 family. Opsin subfamily.</text>
</comment>
<dbReference type="EMBL" id="KR869768">
    <property type="protein sequence ID" value="AKS48309.1"/>
    <property type="molecule type" value="mRNA"/>
</dbReference>
<dbReference type="PROSITE" id="PS00237">
    <property type="entry name" value="G_PROTEIN_RECEP_F1_1"/>
    <property type="match status" value="1"/>
</dbReference>
<proteinExistence type="evidence at transcript level"/>
<dbReference type="GO" id="GO:0016020">
    <property type="term" value="C:membrane"/>
    <property type="evidence" value="ECO:0007669"/>
    <property type="project" value="UniProtKB-SubCell"/>
</dbReference>
<evidence type="ECO:0000256" key="13">
    <source>
        <dbReference type="RuleBase" id="RU004951"/>
    </source>
</evidence>
<feature type="compositionally biased region" description="Basic and acidic residues" evidence="14">
    <location>
        <begin position="466"/>
        <end position="510"/>
    </location>
</feature>
<sequence length="519" mass="57859">MAGPCESGCPALDYRSDNITNVANVTNVVQVLLHNNSETTSATTDVLAMHSGIHHHYWTKFSPPPHEIHITIGFAMATIGVLAVAGNTFVIFVFLRFRSLRTPGNLLMINLAVSDLLMAVTGFPLYSISSFYGRWVLPDAVCLFYGACGATFGLLSINSLAAIAVDRYLVIAHSYAVTKRTNRRQAIVMIVLSWINSLCWAIPPLLGWNRYLLEGFGTTCTFDYLSRTKSDRLFVMLMFCCGFCLPLLLIIGSYAYIYSVVHRHERMFRNMSQNLNARIMHGGKEATQRTEMKTARTVILAVLFYCISWVPYATIALIGIYGNYQLLTPLVTAVPGILAKMSTIYNPLLYTFSHPRFHKKVMLLLFKRSMVLDKNTSNMDHMGGGKSQCHTQCLPKVNGSEPQAVSTLSSTSSWSGDTLPGDQRNAFHLRDASDHTDTISLASTARLSNQASFSSKSRQPRFMQKGKKDQNRSGRRGKDSANNSIEERHTFLKQKEGKESKPKKFLKDLPVKPPVETVV</sequence>
<dbReference type="InterPro" id="IPR000276">
    <property type="entry name" value="GPCR_Rhodpsn"/>
</dbReference>
<dbReference type="PANTHER" id="PTHR24240">
    <property type="entry name" value="OPSIN"/>
    <property type="match status" value="1"/>
</dbReference>
<accession>A0A0K0YBF4</accession>
<dbReference type="InterPro" id="IPR017452">
    <property type="entry name" value="GPCR_Rhodpsn_7TM"/>
</dbReference>
<keyword evidence="3 13" id="KW-0716">Sensory transduction</keyword>
<evidence type="ECO:0000256" key="10">
    <source>
        <dbReference type="ARBA" id="ARBA00023157"/>
    </source>
</evidence>
<keyword evidence="9 13" id="KW-0472">Membrane</keyword>
<evidence type="ECO:0000256" key="14">
    <source>
        <dbReference type="SAM" id="MobiDB-lite"/>
    </source>
</evidence>
<evidence type="ECO:0000256" key="12">
    <source>
        <dbReference type="ARBA" id="ARBA00023224"/>
    </source>
</evidence>
<name>A0A0K0YBF4_PLADU</name>
<evidence type="ECO:0000256" key="6">
    <source>
        <dbReference type="ARBA" id="ARBA00022989"/>
    </source>
</evidence>
<dbReference type="InterPro" id="IPR050125">
    <property type="entry name" value="GPCR_opsins"/>
</dbReference>
<dbReference type="GO" id="GO:0007602">
    <property type="term" value="P:phototransduction"/>
    <property type="evidence" value="ECO:0007669"/>
    <property type="project" value="UniProtKB-KW"/>
</dbReference>
<feature type="transmembrane region" description="Helical" evidence="13">
    <location>
        <begin position="107"/>
        <end position="128"/>
    </location>
</feature>
<organism evidence="16">
    <name type="scientific">Platynereis dumerilii</name>
    <name type="common">Dumeril's clam worm</name>
    <dbReference type="NCBI Taxonomy" id="6359"/>
    <lineage>
        <taxon>Eukaryota</taxon>
        <taxon>Metazoa</taxon>
        <taxon>Spiralia</taxon>
        <taxon>Lophotrochozoa</taxon>
        <taxon>Annelida</taxon>
        <taxon>Polychaeta</taxon>
        <taxon>Errantia</taxon>
        <taxon>Phyllodocida</taxon>
        <taxon>Nereididae</taxon>
        <taxon>Platynereis</taxon>
    </lineage>
</organism>
<feature type="compositionally biased region" description="Low complexity" evidence="14">
    <location>
        <begin position="406"/>
        <end position="415"/>
    </location>
</feature>
<dbReference type="PROSITE" id="PS00238">
    <property type="entry name" value="OPSIN"/>
    <property type="match status" value="1"/>
</dbReference>
<feature type="region of interest" description="Disordered" evidence="14">
    <location>
        <begin position="400"/>
        <end position="425"/>
    </location>
</feature>
<dbReference type="AlphaFoldDB" id="A0A0K0YBF4"/>
<dbReference type="GO" id="GO:0007601">
    <property type="term" value="P:visual perception"/>
    <property type="evidence" value="ECO:0007669"/>
    <property type="project" value="InterPro"/>
</dbReference>
<keyword evidence="12 13" id="KW-0807">Transducer</keyword>
<comment type="subcellular location">
    <subcellularLocation>
        <location evidence="1 13">Membrane</location>
        <topology evidence="1 13">Multi-pass membrane protein</topology>
    </subcellularLocation>
</comment>
<dbReference type="InterPro" id="IPR027430">
    <property type="entry name" value="Retinal_BS"/>
</dbReference>
<evidence type="ECO:0000256" key="7">
    <source>
        <dbReference type="ARBA" id="ARBA00022991"/>
    </source>
</evidence>
<evidence type="ECO:0000256" key="11">
    <source>
        <dbReference type="ARBA" id="ARBA00023170"/>
    </source>
</evidence>
<dbReference type="SUPFAM" id="SSF81321">
    <property type="entry name" value="Family A G protein-coupled receptor-like"/>
    <property type="match status" value="1"/>
</dbReference>
<keyword evidence="2 13" id="KW-0600">Photoreceptor protein</keyword>
<feature type="transmembrane region" description="Helical" evidence="13">
    <location>
        <begin position="143"/>
        <end position="165"/>
    </location>
</feature>
<evidence type="ECO:0000259" key="15">
    <source>
        <dbReference type="PROSITE" id="PS50262"/>
    </source>
</evidence>
<dbReference type="Pfam" id="PF00001">
    <property type="entry name" value="7tm_1"/>
    <property type="match status" value="1"/>
</dbReference>
<keyword evidence="11 13" id="KW-0675">Receptor</keyword>
<evidence type="ECO:0000256" key="3">
    <source>
        <dbReference type="ARBA" id="ARBA00022606"/>
    </source>
</evidence>
<dbReference type="PRINTS" id="PR00237">
    <property type="entry name" value="GPCRRHODOPSN"/>
</dbReference>
<keyword evidence="6 13" id="KW-1133">Transmembrane helix</keyword>
<feature type="region of interest" description="Disordered" evidence="14">
    <location>
        <begin position="448"/>
        <end position="519"/>
    </location>
</feature>
<feature type="compositionally biased region" description="Polar residues" evidence="14">
    <location>
        <begin position="448"/>
        <end position="457"/>
    </location>
</feature>
<keyword evidence="10" id="KW-1015">Disulfide bond</keyword>
<dbReference type="GO" id="GO:0004930">
    <property type="term" value="F:G protein-coupled receptor activity"/>
    <property type="evidence" value="ECO:0007669"/>
    <property type="project" value="UniProtKB-KW"/>
</dbReference>
<feature type="domain" description="G-protein coupled receptors family 1 profile" evidence="15">
    <location>
        <begin position="86"/>
        <end position="350"/>
    </location>
</feature>
<feature type="transmembrane region" description="Helical" evidence="13">
    <location>
        <begin position="68"/>
        <end position="95"/>
    </location>
</feature>
<keyword evidence="8 13" id="KW-0297">G-protein coupled receptor</keyword>
<keyword evidence="4 13" id="KW-0812">Transmembrane</keyword>
<feature type="transmembrane region" description="Helical" evidence="13">
    <location>
        <begin position="333"/>
        <end position="352"/>
    </location>
</feature>
<dbReference type="PRINTS" id="PR00238">
    <property type="entry name" value="OPSIN"/>
</dbReference>
<evidence type="ECO:0000256" key="2">
    <source>
        <dbReference type="ARBA" id="ARBA00022543"/>
    </source>
</evidence>
<reference evidence="16" key="1">
    <citation type="journal article" date="2015" name="Curr. Biol.">
        <title>Spectral tuning of phototaxis by a Go-opsin in the rhabdomeric eyes of Platynereis.</title>
        <authorList>
            <person name="Guehmann M.N."/>
            <person name="Jia H."/>
            <person name="Randel N."/>
            <person name="Veraszto C."/>
            <person name="Bezares-Calderon L.A."/>
            <person name="Michiels N.K."/>
            <person name="Yokoyama S."/>
            <person name="Jekely G."/>
        </authorList>
    </citation>
    <scope>NUCLEOTIDE SEQUENCE</scope>
</reference>
<evidence type="ECO:0000313" key="16">
    <source>
        <dbReference type="EMBL" id="AKS48309.1"/>
    </source>
</evidence>
<keyword evidence="7 13" id="KW-0157">Chromophore</keyword>
<protein>
    <submittedName>
        <fullName evidence="16">Rhabdomeric opsin 5</fullName>
    </submittedName>
</protein>
<feature type="transmembrane region" description="Helical" evidence="13">
    <location>
        <begin position="186"/>
        <end position="206"/>
    </location>
</feature>
<feature type="transmembrane region" description="Helical" evidence="13">
    <location>
        <begin position="233"/>
        <end position="261"/>
    </location>
</feature>